<name>A0A6V7Q4R2_ANACO</name>
<organism evidence="2">
    <name type="scientific">Ananas comosus var. bracteatus</name>
    <name type="common">red pineapple</name>
    <dbReference type="NCBI Taxonomy" id="296719"/>
    <lineage>
        <taxon>Eukaryota</taxon>
        <taxon>Viridiplantae</taxon>
        <taxon>Streptophyta</taxon>
        <taxon>Embryophyta</taxon>
        <taxon>Tracheophyta</taxon>
        <taxon>Spermatophyta</taxon>
        <taxon>Magnoliopsida</taxon>
        <taxon>Liliopsida</taxon>
        <taxon>Poales</taxon>
        <taxon>Bromeliaceae</taxon>
        <taxon>Bromelioideae</taxon>
        <taxon>Ananas</taxon>
    </lineage>
</organism>
<dbReference type="EMBL" id="LR862132">
    <property type="protein sequence ID" value="CAD1837865.1"/>
    <property type="molecule type" value="Genomic_DNA"/>
</dbReference>
<evidence type="ECO:0000256" key="1">
    <source>
        <dbReference type="SAM" id="MobiDB-lite"/>
    </source>
</evidence>
<accession>A0A6V7Q4R2</accession>
<feature type="compositionally biased region" description="Basic residues" evidence="1">
    <location>
        <begin position="66"/>
        <end position="78"/>
    </location>
</feature>
<feature type="compositionally biased region" description="Basic and acidic residues" evidence="1">
    <location>
        <begin position="39"/>
        <end position="54"/>
    </location>
</feature>
<feature type="compositionally biased region" description="Low complexity" evidence="1">
    <location>
        <begin position="29"/>
        <end position="38"/>
    </location>
</feature>
<dbReference type="AlphaFoldDB" id="A0A6V7Q4R2"/>
<sequence length="211" mass="23502">MPLKTSRSEAAAPQRPPRRRSDLRGADVGGEASSSAAAEEAKEKGEGKGEKGETRSATSARFLPPRWRRSPSTRRVGRSKAPPPPTNPVLIPRVDIEKTKHQVVITRDIRKEIASINQKAEWDRREAEVAEELLPQRKEKQDEVTAANVAVRAAVGGNDLASRWQLMYKEAQQKREGPGKDSTSQAVYVLATVTTYVYYHDVFAVMMRKIL</sequence>
<reference evidence="2" key="1">
    <citation type="submission" date="2020-07" db="EMBL/GenBank/DDBJ databases">
        <authorList>
            <person name="Lin J."/>
        </authorList>
    </citation>
    <scope>NUCLEOTIDE SEQUENCE</scope>
</reference>
<proteinExistence type="predicted"/>
<protein>
    <submittedName>
        <fullName evidence="2">Uncharacterized protein</fullName>
    </submittedName>
</protein>
<gene>
    <name evidence="2" type="ORF">CB5_LOCUS21076</name>
</gene>
<feature type="region of interest" description="Disordered" evidence="1">
    <location>
        <begin position="1"/>
        <end position="94"/>
    </location>
</feature>
<evidence type="ECO:0000313" key="2">
    <source>
        <dbReference type="EMBL" id="CAD1837865.1"/>
    </source>
</evidence>